<dbReference type="EMBL" id="CAJOBA010057014">
    <property type="protein sequence ID" value="CAF4296972.1"/>
    <property type="molecule type" value="Genomic_DNA"/>
</dbReference>
<accession>A0A8S2FMF5</accession>
<evidence type="ECO:0000313" key="1">
    <source>
        <dbReference type="EMBL" id="CAF1508925.1"/>
    </source>
</evidence>
<evidence type="ECO:0000313" key="2">
    <source>
        <dbReference type="EMBL" id="CAF4296972.1"/>
    </source>
</evidence>
<dbReference type="AlphaFoldDB" id="A0A8S2FMF5"/>
<evidence type="ECO:0000313" key="3">
    <source>
        <dbReference type="Proteomes" id="UP000677228"/>
    </source>
</evidence>
<proteinExistence type="predicted"/>
<dbReference type="EMBL" id="CAJNOK010034955">
    <property type="protein sequence ID" value="CAF1508925.1"/>
    <property type="molecule type" value="Genomic_DNA"/>
</dbReference>
<reference evidence="1" key="1">
    <citation type="submission" date="2021-02" db="EMBL/GenBank/DDBJ databases">
        <authorList>
            <person name="Nowell W R."/>
        </authorList>
    </citation>
    <scope>NUCLEOTIDE SEQUENCE</scope>
</reference>
<sequence>VTMSSTMDQVVKRAKEGFGQMFDKSLRDLVRGIRNHKDNEVG</sequence>
<gene>
    <name evidence="1" type="ORF">OVA965_LOCUS37285</name>
    <name evidence="2" type="ORF">TMI583_LOCUS38354</name>
</gene>
<feature type="non-terminal residue" evidence="1">
    <location>
        <position position="1"/>
    </location>
</feature>
<name>A0A8S2FMF5_9BILA</name>
<dbReference type="Proteomes" id="UP000682733">
    <property type="component" value="Unassembled WGS sequence"/>
</dbReference>
<comment type="caution">
    <text evidence="1">The sequence shown here is derived from an EMBL/GenBank/DDBJ whole genome shotgun (WGS) entry which is preliminary data.</text>
</comment>
<organism evidence="1 3">
    <name type="scientific">Didymodactylos carnosus</name>
    <dbReference type="NCBI Taxonomy" id="1234261"/>
    <lineage>
        <taxon>Eukaryota</taxon>
        <taxon>Metazoa</taxon>
        <taxon>Spiralia</taxon>
        <taxon>Gnathifera</taxon>
        <taxon>Rotifera</taxon>
        <taxon>Eurotatoria</taxon>
        <taxon>Bdelloidea</taxon>
        <taxon>Philodinida</taxon>
        <taxon>Philodinidae</taxon>
        <taxon>Didymodactylos</taxon>
    </lineage>
</organism>
<dbReference type="Proteomes" id="UP000677228">
    <property type="component" value="Unassembled WGS sequence"/>
</dbReference>
<protein>
    <submittedName>
        <fullName evidence="1">Uncharacterized protein</fullName>
    </submittedName>
</protein>